<evidence type="ECO:0000259" key="2">
    <source>
        <dbReference type="Pfam" id="PF13240"/>
    </source>
</evidence>
<feature type="transmembrane region" description="Helical" evidence="1">
    <location>
        <begin position="119"/>
        <end position="137"/>
    </location>
</feature>
<name>A0A5M4B360_9BACT</name>
<dbReference type="EMBL" id="BLAX01000001">
    <property type="protein sequence ID" value="GET34599.1"/>
    <property type="molecule type" value="Genomic_DNA"/>
</dbReference>
<sequence>MTTCPNCGVELNENANFCSLCGEPLLHHQSGNAEWIQSRKVVQEKKLRSEYQRLTRFQKRMIFWEISGLILLSGSLITFLIDLIGNESITWSKYPVTVSLALLINITLLTFWHKKSSRWLSLSFLTSSLLIILLDIYGGGTGWGMHLGIPLLLAAYITLFGLILMVRRARQKGLNIVAYSLITVGLLSVCTDGIISLYVVHRLHFNWSPIVLIATVMIAGLLLYMHYRMKKVTDLKRFFHI</sequence>
<dbReference type="Proteomes" id="UP000391834">
    <property type="component" value="Unassembled WGS sequence"/>
</dbReference>
<dbReference type="Pfam" id="PF19845">
    <property type="entry name" value="DUF6320"/>
    <property type="match status" value="1"/>
</dbReference>
<feature type="transmembrane region" description="Helical" evidence="1">
    <location>
        <begin position="143"/>
        <end position="164"/>
    </location>
</feature>
<dbReference type="Pfam" id="PF13240">
    <property type="entry name" value="Zn_Ribbon_1"/>
    <property type="match status" value="1"/>
</dbReference>
<comment type="caution">
    <text evidence="3">The sequence shown here is derived from an EMBL/GenBank/DDBJ whole genome shotgun (WGS) entry which is preliminary data.</text>
</comment>
<dbReference type="InterPro" id="IPR046283">
    <property type="entry name" value="DUF6320"/>
</dbReference>
<accession>A0A5M4B360</accession>
<evidence type="ECO:0000313" key="4">
    <source>
        <dbReference type="Proteomes" id="UP000391834"/>
    </source>
</evidence>
<feature type="transmembrane region" description="Helical" evidence="1">
    <location>
        <begin position="176"/>
        <end position="201"/>
    </location>
</feature>
<evidence type="ECO:0000256" key="1">
    <source>
        <dbReference type="SAM" id="Phobius"/>
    </source>
</evidence>
<dbReference type="InterPro" id="IPR026870">
    <property type="entry name" value="Zinc_ribbon_dom"/>
</dbReference>
<organism evidence="3 4">
    <name type="scientific">Prolixibacter bellariivorans</name>
    <dbReference type="NCBI Taxonomy" id="314319"/>
    <lineage>
        <taxon>Bacteria</taxon>
        <taxon>Pseudomonadati</taxon>
        <taxon>Bacteroidota</taxon>
        <taxon>Bacteroidia</taxon>
        <taxon>Marinilabiliales</taxon>
        <taxon>Prolixibacteraceae</taxon>
        <taxon>Prolixibacter</taxon>
    </lineage>
</organism>
<keyword evidence="4" id="KW-1185">Reference proteome</keyword>
<dbReference type="OrthoDB" id="1117586at2"/>
<keyword evidence="1" id="KW-0472">Membrane</keyword>
<reference evidence="3 4" key="1">
    <citation type="submission" date="2019-10" db="EMBL/GenBank/DDBJ databases">
        <title>Prolixibacter strains distinguished by the presence of nitrate reductase genes were adept at nitrate-dependent anaerobic corrosion of metallic iron and carbon steel.</title>
        <authorList>
            <person name="Iino T."/>
            <person name="Shono N."/>
            <person name="Ito K."/>
            <person name="Nakamura R."/>
            <person name="Sueoka K."/>
            <person name="Harayama S."/>
            <person name="Ohkuma M."/>
        </authorList>
    </citation>
    <scope>NUCLEOTIDE SEQUENCE [LARGE SCALE GENOMIC DNA]</scope>
    <source>
        <strain evidence="3 4">JCM 13498</strain>
    </source>
</reference>
<feature type="transmembrane region" description="Helical" evidence="1">
    <location>
        <begin position="207"/>
        <end position="227"/>
    </location>
</feature>
<dbReference type="RefSeq" id="WP_025866306.1">
    <property type="nucleotide sequence ID" value="NZ_BLAX01000001.1"/>
</dbReference>
<evidence type="ECO:0000313" key="3">
    <source>
        <dbReference type="EMBL" id="GET34599.1"/>
    </source>
</evidence>
<gene>
    <name evidence="3" type="ORF">PbJCM13498_34620</name>
</gene>
<dbReference type="AlphaFoldDB" id="A0A5M4B360"/>
<proteinExistence type="predicted"/>
<feature type="transmembrane region" description="Helical" evidence="1">
    <location>
        <begin position="62"/>
        <end position="81"/>
    </location>
</feature>
<keyword evidence="1" id="KW-1133">Transmembrane helix</keyword>
<feature type="domain" description="Zinc-ribbon" evidence="2">
    <location>
        <begin position="4"/>
        <end position="25"/>
    </location>
</feature>
<protein>
    <recommendedName>
        <fullName evidence="2">Zinc-ribbon domain-containing protein</fullName>
    </recommendedName>
</protein>
<feature type="transmembrane region" description="Helical" evidence="1">
    <location>
        <begin position="93"/>
        <end position="112"/>
    </location>
</feature>
<keyword evidence="1" id="KW-0812">Transmembrane</keyword>